<evidence type="ECO:0000256" key="6">
    <source>
        <dbReference type="HAMAP-Rule" id="MF_00836"/>
    </source>
</evidence>
<dbReference type="AlphaFoldDB" id="A0A5B8IAD3"/>
<dbReference type="GO" id="GO:0006015">
    <property type="term" value="P:5-phosphoribose 1-diphosphate biosynthetic process"/>
    <property type="evidence" value="ECO:0007669"/>
    <property type="project" value="UniProtKB-UniRule"/>
</dbReference>
<evidence type="ECO:0000256" key="3">
    <source>
        <dbReference type="ARBA" id="ARBA00022679"/>
    </source>
</evidence>
<evidence type="ECO:0000313" key="8">
    <source>
        <dbReference type="EMBL" id="QDY71435.1"/>
    </source>
</evidence>
<accession>A0A5B8IAD3</accession>
<dbReference type="Pfam" id="PF00625">
    <property type="entry name" value="Guanylate_kin"/>
    <property type="match status" value="1"/>
</dbReference>
<protein>
    <recommendedName>
        <fullName evidence="6">Ribose 1,5-bisphosphate phosphokinase PhnN</fullName>
        <ecNumber evidence="6">2.7.4.23</ecNumber>
    </recommendedName>
    <alternativeName>
        <fullName evidence="6">Ribose 1,5-bisphosphokinase</fullName>
    </alternativeName>
</protein>
<dbReference type="SUPFAM" id="SSF52540">
    <property type="entry name" value="P-loop containing nucleoside triphosphate hydrolases"/>
    <property type="match status" value="1"/>
</dbReference>
<keyword evidence="5 6" id="KW-0067">ATP-binding</keyword>
<dbReference type="PANTHER" id="PTHR23117">
    <property type="entry name" value="GUANYLATE KINASE-RELATED"/>
    <property type="match status" value="1"/>
</dbReference>
<evidence type="ECO:0000259" key="7">
    <source>
        <dbReference type="PROSITE" id="PS50052"/>
    </source>
</evidence>
<feature type="domain" description="Guanylate kinase-like" evidence="7">
    <location>
        <begin position="4"/>
        <end position="181"/>
    </location>
</feature>
<evidence type="ECO:0000313" key="9">
    <source>
        <dbReference type="Proteomes" id="UP000318483"/>
    </source>
</evidence>
<comment type="catalytic activity">
    <reaction evidence="1 6">
        <text>alpha-D-ribose 1,5-bisphosphate + ATP = 5-phospho-alpha-D-ribose 1-diphosphate + ADP</text>
        <dbReference type="Rhea" id="RHEA:20109"/>
        <dbReference type="ChEBI" id="CHEBI:30616"/>
        <dbReference type="ChEBI" id="CHEBI:58017"/>
        <dbReference type="ChEBI" id="CHEBI:68688"/>
        <dbReference type="ChEBI" id="CHEBI:456216"/>
        <dbReference type="EC" id="2.7.4.23"/>
    </reaction>
</comment>
<dbReference type="Proteomes" id="UP000318483">
    <property type="component" value="Plasmid unnamed4"/>
</dbReference>
<comment type="similarity">
    <text evidence="6">Belongs to the ribose 1,5-bisphosphokinase family.</text>
</comment>
<gene>
    <name evidence="6 8" type="primary">phnN</name>
    <name evidence="8" type="ORF">FPZ52_17285</name>
</gene>
<comment type="function">
    <text evidence="6">Catalyzes the phosphorylation of ribose 1,5-bisphosphate to 5-phospho-D-ribosyl alpha-1-diphosphate (PRPP).</text>
</comment>
<proteinExistence type="inferred from homology"/>
<dbReference type="GO" id="GO:0005524">
    <property type="term" value="F:ATP binding"/>
    <property type="evidence" value="ECO:0007669"/>
    <property type="project" value="UniProtKB-KW"/>
</dbReference>
<keyword evidence="9" id="KW-1185">Reference proteome</keyword>
<dbReference type="InterPro" id="IPR027417">
    <property type="entry name" value="P-loop_NTPase"/>
</dbReference>
<dbReference type="InterPro" id="IPR008144">
    <property type="entry name" value="Guanylate_kin-like_dom"/>
</dbReference>
<dbReference type="UniPathway" id="UPA00087">
    <property type="reaction ID" value="UER00175"/>
</dbReference>
<dbReference type="NCBIfam" id="TIGR02322">
    <property type="entry name" value="phosphon_PhnN"/>
    <property type="match status" value="1"/>
</dbReference>
<dbReference type="OrthoDB" id="341217at2"/>
<dbReference type="GO" id="GO:0033863">
    <property type="term" value="F:ribose 1,5-bisphosphate phosphokinase activity"/>
    <property type="evidence" value="ECO:0007669"/>
    <property type="project" value="UniProtKB-UniRule"/>
</dbReference>
<geneLocation type="plasmid" evidence="8 9">
    <name>unnamed4</name>
</geneLocation>
<dbReference type="EC" id="2.7.4.23" evidence="6"/>
<evidence type="ECO:0000256" key="5">
    <source>
        <dbReference type="ARBA" id="ARBA00022840"/>
    </source>
</evidence>
<dbReference type="Gene3D" id="3.40.50.300">
    <property type="entry name" value="P-loop containing nucleotide triphosphate hydrolases"/>
    <property type="match status" value="1"/>
</dbReference>
<dbReference type="EMBL" id="CP042265">
    <property type="protein sequence ID" value="QDY71435.1"/>
    <property type="molecule type" value="Genomic_DNA"/>
</dbReference>
<keyword evidence="8" id="KW-0614">Plasmid</keyword>
<keyword evidence="4 6" id="KW-0547">Nucleotide-binding</keyword>
<dbReference type="RefSeq" id="WP_146366849.1">
    <property type="nucleotide sequence ID" value="NZ_CP042265.1"/>
</dbReference>
<dbReference type="HAMAP" id="MF_00836">
    <property type="entry name" value="PhnN"/>
    <property type="match status" value="1"/>
</dbReference>
<dbReference type="InterPro" id="IPR008145">
    <property type="entry name" value="GK/Ca_channel_bsu"/>
</dbReference>
<dbReference type="InterPro" id="IPR012699">
    <property type="entry name" value="PhnN"/>
</dbReference>
<dbReference type="GO" id="GO:0019634">
    <property type="term" value="P:organic phosphonate metabolic process"/>
    <property type="evidence" value="ECO:0007669"/>
    <property type="project" value="UniProtKB-UniRule"/>
</dbReference>
<name>A0A5B8IAD3_9RHOB</name>
<evidence type="ECO:0000256" key="2">
    <source>
        <dbReference type="ARBA" id="ARBA00005069"/>
    </source>
</evidence>
<organism evidence="8 9">
    <name type="scientific">Qingshengfaniella alkalisoli</name>
    <dbReference type="NCBI Taxonomy" id="2599296"/>
    <lineage>
        <taxon>Bacteria</taxon>
        <taxon>Pseudomonadati</taxon>
        <taxon>Pseudomonadota</taxon>
        <taxon>Alphaproteobacteria</taxon>
        <taxon>Rhodobacterales</taxon>
        <taxon>Paracoccaceae</taxon>
        <taxon>Qingshengfaniella</taxon>
    </lineage>
</organism>
<feature type="binding site" evidence="6">
    <location>
        <begin position="11"/>
        <end position="18"/>
    </location>
    <ligand>
        <name>ATP</name>
        <dbReference type="ChEBI" id="CHEBI:30616"/>
    </ligand>
</feature>
<keyword evidence="3 6" id="KW-0808">Transferase</keyword>
<reference evidence="8 9" key="1">
    <citation type="submission" date="2019-07" db="EMBL/GenBank/DDBJ databases">
        <title>Litoreibacter alkalisoli sp. nov., isolated from saline-alkaline soil.</title>
        <authorList>
            <person name="Wang S."/>
            <person name="Xu L."/>
            <person name="Xing Y.-T."/>
            <person name="Sun J.-Q."/>
        </authorList>
    </citation>
    <scope>NUCLEOTIDE SEQUENCE [LARGE SCALE GENOMIC DNA]</scope>
    <source>
        <strain evidence="8 9">LN3S51</strain>
        <plasmid evidence="8 9">unnamed4</plasmid>
    </source>
</reference>
<sequence length="193" mass="21019">MTWGRIIAVVGPSGVGKDSVIRRLCAVGSNLQCVRRVITRPSDAESEDFEGVSDEEFSARLAAGDFALHWRAHGLNYGVPATELAVISQGVDILVNLSRAVLHDAAESFSDMEVISLTASPATLAARLKGRGRETAEDIGRRLSRSNDDWKRTLPDHVLIHEIANDGSLDDTVRHLRARLCPSSRPFTHDAPN</sequence>
<dbReference type="KEGG" id="lit:FPZ52_17285"/>
<comment type="pathway">
    <text evidence="2 6">Metabolic intermediate biosynthesis; 5-phospho-alpha-D-ribose 1-diphosphate biosynthesis; 5-phospho-alpha-D-ribose 1-diphosphate from D-ribose 5-phosphate (route II): step 3/3.</text>
</comment>
<dbReference type="SMART" id="SM00072">
    <property type="entry name" value="GuKc"/>
    <property type="match status" value="1"/>
</dbReference>
<dbReference type="GO" id="GO:0005829">
    <property type="term" value="C:cytosol"/>
    <property type="evidence" value="ECO:0007669"/>
    <property type="project" value="TreeGrafter"/>
</dbReference>
<dbReference type="PANTHER" id="PTHR23117:SF8">
    <property type="entry name" value="RIBOSE 1,5-BISPHOSPHATE PHOSPHOKINASE PHNN"/>
    <property type="match status" value="1"/>
</dbReference>
<evidence type="ECO:0000256" key="1">
    <source>
        <dbReference type="ARBA" id="ARBA00000373"/>
    </source>
</evidence>
<evidence type="ECO:0000256" key="4">
    <source>
        <dbReference type="ARBA" id="ARBA00022741"/>
    </source>
</evidence>
<dbReference type="PROSITE" id="PS50052">
    <property type="entry name" value="GUANYLATE_KINASE_2"/>
    <property type="match status" value="1"/>
</dbReference>
<keyword evidence="8" id="KW-0418">Kinase</keyword>